<evidence type="ECO:0000313" key="15">
    <source>
        <dbReference type="Proteomes" id="UP000001933"/>
    </source>
</evidence>
<dbReference type="Pfam" id="PF09084">
    <property type="entry name" value="NMT1"/>
    <property type="match status" value="1"/>
</dbReference>
<evidence type="ECO:0000256" key="10">
    <source>
        <dbReference type="ARBA" id="ARBA00033171"/>
    </source>
</evidence>
<keyword evidence="8" id="KW-0784">Thiamine biosynthesis</keyword>
<evidence type="ECO:0000256" key="3">
    <source>
        <dbReference type="ARBA" id="ARBA00009406"/>
    </source>
</evidence>
<evidence type="ECO:0000256" key="9">
    <source>
        <dbReference type="ARBA" id="ARBA00023004"/>
    </source>
</evidence>
<feature type="chain" id="PRO_5004212273" description="Thiamine pyrimidine synthase" evidence="12">
    <location>
        <begin position="31"/>
        <end position="335"/>
    </location>
</feature>
<keyword evidence="7" id="KW-0663">Pyridoxal phosphate</keyword>
<dbReference type="SUPFAM" id="SSF53850">
    <property type="entry name" value="Periplasmic binding protein-like II"/>
    <property type="match status" value="1"/>
</dbReference>
<comment type="pathway">
    <text evidence="2">Cofactor biosynthesis; thiamine diphosphate biosynthesis.</text>
</comment>
<comment type="similarity">
    <text evidence="3">Belongs to the NMT1/THI5 family.</text>
</comment>
<evidence type="ECO:0000256" key="1">
    <source>
        <dbReference type="ARBA" id="ARBA00003469"/>
    </source>
</evidence>
<dbReference type="GO" id="GO:0009228">
    <property type="term" value="P:thiamine biosynthetic process"/>
    <property type="evidence" value="ECO:0007669"/>
    <property type="project" value="UniProtKB-KW"/>
</dbReference>
<dbReference type="STRING" id="56780.SYN_02358"/>
<proteinExistence type="inferred from homology"/>
<evidence type="ECO:0000256" key="2">
    <source>
        <dbReference type="ARBA" id="ARBA00004948"/>
    </source>
</evidence>
<comment type="function">
    <text evidence="1">Responsible for the formation of the pyrimidine heterocycle in the thiamine biosynthesis pathway. Catalyzes the formation of hydroxymethylpyrimidine phosphate (HMP-P) from histidine and pyridoxal phosphate (PLP). The protein uses PLP and the active site histidine to form HMP-P, generating an inactive enzyme. The enzyme can only undergo a single turnover, which suggests it is a suicide enzyme.</text>
</comment>
<dbReference type="InParanoid" id="Q2LQH1"/>
<evidence type="ECO:0000256" key="12">
    <source>
        <dbReference type="SAM" id="SignalP"/>
    </source>
</evidence>
<dbReference type="GO" id="GO:0046872">
    <property type="term" value="F:metal ion binding"/>
    <property type="evidence" value="ECO:0007669"/>
    <property type="project" value="UniProtKB-KW"/>
</dbReference>
<evidence type="ECO:0000256" key="5">
    <source>
        <dbReference type="ARBA" id="ARBA00022679"/>
    </source>
</evidence>
<dbReference type="PANTHER" id="PTHR31528">
    <property type="entry name" value="4-AMINO-5-HYDROXYMETHYL-2-METHYLPYRIMIDINE PHOSPHATE SYNTHASE THI11-RELATED"/>
    <property type="match status" value="1"/>
</dbReference>
<feature type="signal peptide" evidence="12">
    <location>
        <begin position="1"/>
        <end position="30"/>
    </location>
</feature>
<evidence type="ECO:0000256" key="6">
    <source>
        <dbReference type="ARBA" id="ARBA00022723"/>
    </source>
</evidence>
<name>Q2LQH1_SYNAS</name>
<evidence type="ECO:0000259" key="13">
    <source>
        <dbReference type="Pfam" id="PF09084"/>
    </source>
</evidence>
<evidence type="ECO:0000256" key="4">
    <source>
        <dbReference type="ARBA" id="ARBA00011738"/>
    </source>
</evidence>
<protein>
    <recommendedName>
        <fullName evidence="10">Thiamine pyrimidine synthase</fullName>
    </recommendedName>
</protein>
<dbReference type="eggNOG" id="COG0715">
    <property type="taxonomic scope" value="Bacteria"/>
</dbReference>
<dbReference type="PANTHER" id="PTHR31528:SF1">
    <property type="entry name" value="4-AMINO-5-HYDROXYMETHYL-2-METHYLPYRIMIDINE PHOSPHATE SYNTHASE THI11-RELATED"/>
    <property type="match status" value="1"/>
</dbReference>
<comment type="catalytic activity">
    <reaction evidence="11">
        <text>N(6)-(pyridoxal phosphate)-L-lysyl-[4-amino-5-hydroxymethyl-2-methylpyrimidine phosphate synthase] + L-histidyl-[4-amino-5-hydroxymethyl-2-methylpyrimidine phosphate synthase] + 2 Fe(3+) + 4 H2O = L-lysyl-[4-amino-5-hydroxymethyl-2-methylpyrimidine phosphate synthase] + (2S)-2-amino-5-hydroxy-4-oxopentanoyl-[4-amino-5-hydroxymethyl-2-methylpyrimidine phosphate synthase] + 4-amino-2-methyl-5-(phosphooxymethyl)pyrimidine + 3-oxopropanoate + 2 Fe(2+) + 2 H(+)</text>
        <dbReference type="Rhea" id="RHEA:65756"/>
        <dbReference type="Rhea" id="RHEA-COMP:16892"/>
        <dbReference type="Rhea" id="RHEA-COMP:16893"/>
        <dbReference type="Rhea" id="RHEA-COMP:16894"/>
        <dbReference type="Rhea" id="RHEA-COMP:16895"/>
        <dbReference type="ChEBI" id="CHEBI:15377"/>
        <dbReference type="ChEBI" id="CHEBI:15378"/>
        <dbReference type="ChEBI" id="CHEBI:29033"/>
        <dbReference type="ChEBI" id="CHEBI:29034"/>
        <dbReference type="ChEBI" id="CHEBI:29969"/>
        <dbReference type="ChEBI" id="CHEBI:29979"/>
        <dbReference type="ChEBI" id="CHEBI:33190"/>
        <dbReference type="ChEBI" id="CHEBI:58354"/>
        <dbReference type="ChEBI" id="CHEBI:143915"/>
        <dbReference type="ChEBI" id="CHEBI:157692"/>
    </reaction>
    <physiologicalReaction direction="left-to-right" evidence="11">
        <dbReference type="Rhea" id="RHEA:65757"/>
    </physiologicalReaction>
</comment>
<organism evidence="14 15">
    <name type="scientific">Syntrophus aciditrophicus (strain SB)</name>
    <dbReference type="NCBI Taxonomy" id="56780"/>
    <lineage>
        <taxon>Bacteria</taxon>
        <taxon>Pseudomonadati</taxon>
        <taxon>Thermodesulfobacteriota</taxon>
        <taxon>Syntrophia</taxon>
        <taxon>Syntrophales</taxon>
        <taxon>Syntrophaceae</taxon>
        <taxon>Syntrophus</taxon>
    </lineage>
</organism>
<gene>
    <name evidence="14" type="ORF">SYN_02358</name>
</gene>
<dbReference type="GO" id="GO:0016740">
    <property type="term" value="F:transferase activity"/>
    <property type="evidence" value="ECO:0007669"/>
    <property type="project" value="UniProtKB-KW"/>
</dbReference>
<dbReference type="Gene3D" id="3.40.190.10">
    <property type="entry name" value="Periplasmic binding protein-like II"/>
    <property type="match status" value="2"/>
</dbReference>
<keyword evidence="6" id="KW-0479">Metal-binding</keyword>
<evidence type="ECO:0000313" key="14">
    <source>
        <dbReference type="EMBL" id="ABC76368.1"/>
    </source>
</evidence>
<dbReference type="InterPro" id="IPR027939">
    <property type="entry name" value="NMT1/THI5"/>
</dbReference>
<dbReference type="AlphaFoldDB" id="Q2LQH1"/>
<evidence type="ECO:0000256" key="7">
    <source>
        <dbReference type="ARBA" id="ARBA00022898"/>
    </source>
</evidence>
<sequence>MVAAPSTAKRAFLALAAAVFCVVASTSASAAERTLKKVSFIPAWNPQAQFAGYYMALEKGFYQKHGIDLSILNGGPETSTSEYLHSGKADFAVLWLATAIRERAAGVRLVNLAQIIQKSSMMLIARKSSGIAKPADMNGKKVGLWQGPFAIPPRAFFKKYGLRVHEVPQSYTINLFLHGGIDVASAMWYNEYHTILNAGIDPDELSIFLLKDYGIDLPEDGLYTLEKTLKNDPTLAKGFAQASLEGWSYAFAHPEETLDVVIRYMREAKLPADRMHQKWMLERMRDLVIPKENRRVMGRLTRNDYTAAGHILLNNGEIRTLPDFKAFTGQSDAQQ</sequence>
<evidence type="ECO:0000256" key="8">
    <source>
        <dbReference type="ARBA" id="ARBA00022977"/>
    </source>
</evidence>
<keyword evidence="5" id="KW-0808">Transferase</keyword>
<keyword evidence="12" id="KW-0732">Signal</keyword>
<dbReference type="HOGENOM" id="CLU_028871_1_3_7"/>
<reference evidence="14 15" key="1">
    <citation type="journal article" date="2007" name="Proc. Natl. Acad. Sci. U.S.A.">
        <title>The genome of Syntrophus aciditrophicus: life at the thermodynamic limit of microbial growth.</title>
        <authorList>
            <person name="McInerney M.J."/>
            <person name="Rohlin L."/>
            <person name="Mouttaki H."/>
            <person name="Kim U."/>
            <person name="Krupp R.S."/>
            <person name="Rios-Hernandez L."/>
            <person name="Sieber J."/>
            <person name="Struchtemeyer C.G."/>
            <person name="Bhattacharyya A."/>
            <person name="Campbell J.W."/>
            <person name="Gunsalus R.P."/>
        </authorList>
    </citation>
    <scope>NUCLEOTIDE SEQUENCE [LARGE SCALE GENOMIC DNA]</scope>
    <source>
        <strain evidence="14 15">SB</strain>
    </source>
</reference>
<dbReference type="Proteomes" id="UP000001933">
    <property type="component" value="Chromosome"/>
</dbReference>
<dbReference type="InterPro" id="IPR015168">
    <property type="entry name" value="SsuA/THI5"/>
</dbReference>
<dbReference type="KEGG" id="sat:SYN_02358"/>
<dbReference type="RefSeq" id="WP_011416402.1">
    <property type="nucleotide sequence ID" value="NC_007759.1"/>
</dbReference>
<comment type="subunit">
    <text evidence="4">Homodimer.</text>
</comment>
<feature type="domain" description="SsuA/THI5-like" evidence="13">
    <location>
        <begin position="48"/>
        <end position="256"/>
    </location>
</feature>
<dbReference type="OrthoDB" id="174578at2"/>
<keyword evidence="15" id="KW-1185">Reference proteome</keyword>
<accession>Q2LQH1</accession>
<evidence type="ECO:0000256" key="11">
    <source>
        <dbReference type="ARBA" id="ARBA00048179"/>
    </source>
</evidence>
<keyword evidence="9" id="KW-0408">Iron</keyword>
<dbReference type="EMBL" id="CP000252">
    <property type="protein sequence ID" value="ABC76368.1"/>
    <property type="molecule type" value="Genomic_DNA"/>
</dbReference>